<evidence type="ECO:0000313" key="3">
    <source>
        <dbReference type="Proteomes" id="UP000829720"/>
    </source>
</evidence>
<organism evidence="2 3">
    <name type="scientific">Albula goreensis</name>
    <dbReference type="NCBI Taxonomy" id="1534307"/>
    <lineage>
        <taxon>Eukaryota</taxon>
        <taxon>Metazoa</taxon>
        <taxon>Chordata</taxon>
        <taxon>Craniata</taxon>
        <taxon>Vertebrata</taxon>
        <taxon>Euteleostomi</taxon>
        <taxon>Actinopterygii</taxon>
        <taxon>Neopterygii</taxon>
        <taxon>Teleostei</taxon>
        <taxon>Albuliformes</taxon>
        <taxon>Albulidae</taxon>
        <taxon>Albula</taxon>
    </lineage>
</organism>
<accession>A0A8T3D4G4</accession>
<proteinExistence type="predicted"/>
<feature type="compositionally biased region" description="Basic and acidic residues" evidence="1">
    <location>
        <begin position="1"/>
        <end position="13"/>
    </location>
</feature>
<reference evidence="2" key="1">
    <citation type="submission" date="2021-01" db="EMBL/GenBank/DDBJ databases">
        <authorList>
            <person name="Zahm M."/>
            <person name="Roques C."/>
            <person name="Cabau C."/>
            <person name="Klopp C."/>
            <person name="Donnadieu C."/>
            <person name="Jouanno E."/>
            <person name="Lampietro C."/>
            <person name="Louis A."/>
            <person name="Herpin A."/>
            <person name="Echchiki A."/>
            <person name="Berthelot C."/>
            <person name="Parey E."/>
            <person name="Roest-Crollius H."/>
            <person name="Braasch I."/>
            <person name="Postlethwait J."/>
            <person name="Bobe J."/>
            <person name="Montfort J."/>
            <person name="Bouchez O."/>
            <person name="Begum T."/>
            <person name="Mejri S."/>
            <person name="Adams A."/>
            <person name="Chen W.-J."/>
            <person name="Guiguen Y."/>
        </authorList>
    </citation>
    <scope>NUCLEOTIDE SEQUENCE</scope>
    <source>
        <tissue evidence="2">Blood</tissue>
    </source>
</reference>
<keyword evidence="3" id="KW-1185">Reference proteome</keyword>
<dbReference type="EMBL" id="JAERUA010000014">
    <property type="protein sequence ID" value="KAI1890604.1"/>
    <property type="molecule type" value="Genomic_DNA"/>
</dbReference>
<name>A0A8T3D4G4_9TELE</name>
<feature type="region of interest" description="Disordered" evidence="1">
    <location>
        <begin position="1"/>
        <end position="27"/>
    </location>
</feature>
<protein>
    <submittedName>
        <fullName evidence="2">Uncharacterized protein</fullName>
    </submittedName>
</protein>
<comment type="caution">
    <text evidence="2">The sequence shown here is derived from an EMBL/GenBank/DDBJ whole genome shotgun (WGS) entry which is preliminary data.</text>
</comment>
<dbReference type="AlphaFoldDB" id="A0A8T3D4G4"/>
<evidence type="ECO:0000256" key="1">
    <source>
        <dbReference type="SAM" id="MobiDB-lite"/>
    </source>
</evidence>
<evidence type="ECO:0000313" key="2">
    <source>
        <dbReference type="EMBL" id="KAI1890604.1"/>
    </source>
</evidence>
<sequence length="88" mass="9867">MEGREASRVEARTHPHRSPPVTRRCGGDNGSCIRQRYLNECQEVDARWIVGPYTLELHQRNWISETKLTPPVSATHILGRGGSTPFAA</sequence>
<dbReference type="Proteomes" id="UP000829720">
    <property type="component" value="Unassembled WGS sequence"/>
</dbReference>
<gene>
    <name evidence="2" type="ORF">AGOR_G00155380</name>
</gene>